<dbReference type="PANTHER" id="PTHR13301">
    <property type="entry name" value="X-BOX TRANSCRIPTION FACTOR-RELATED"/>
    <property type="match status" value="1"/>
</dbReference>
<reference evidence="9 10" key="1">
    <citation type="submission" date="2019-06" db="EMBL/GenBank/DDBJ databases">
        <title>A chromosomal-level reference genome of Carpinus fangiana (Coryloideae, Betulaceae).</title>
        <authorList>
            <person name="Yang X."/>
            <person name="Wang Z."/>
            <person name="Zhang L."/>
            <person name="Hao G."/>
            <person name="Liu J."/>
            <person name="Yang Y."/>
        </authorList>
    </citation>
    <scope>NUCLEOTIDE SEQUENCE [LARGE SCALE GENOMIC DNA]</scope>
    <source>
        <strain evidence="9">Cfa_2016G</strain>
        <tissue evidence="9">Leaf</tissue>
    </source>
</reference>
<dbReference type="InterPro" id="IPR005150">
    <property type="entry name" value="Cellulose_synth"/>
</dbReference>
<gene>
    <name evidence="9" type="ORF">FH972_012829</name>
</gene>
<dbReference type="GO" id="GO:0012505">
    <property type="term" value="C:endomembrane system"/>
    <property type="evidence" value="ECO:0007669"/>
    <property type="project" value="UniProtKB-SubCell"/>
</dbReference>
<evidence type="ECO:0000256" key="1">
    <source>
        <dbReference type="ARBA" id="ARBA00004308"/>
    </source>
</evidence>
<name>A0A5N6R565_9ROSI</name>
<dbReference type="AlphaFoldDB" id="A0A5N6R565"/>
<evidence type="ECO:0000256" key="5">
    <source>
        <dbReference type="ARBA" id="ARBA00022989"/>
    </source>
</evidence>
<evidence type="ECO:0000256" key="2">
    <source>
        <dbReference type="ARBA" id="ARBA00022676"/>
    </source>
</evidence>
<keyword evidence="3" id="KW-0808">Transferase</keyword>
<protein>
    <recommendedName>
        <fullName evidence="11">Cellulose synthase</fullName>
    </recommendedName>
</protein>
<keyword evidence="6" id="KW-0472">Membrane</keyword>
<organism evidence="9 10">
    <name type="scientific">Carpinus fangiana</name>
    <dbReference type="NCBI Taxonomy" id="176857"/>
    <lineage>
        <taxon>Eukaryota</taxon>
        <taxon>Viridiplantae</taxon>
        <taxon>Streptophyta</taxon>
        <taxon>Embryophyta</taxon>
        <taxon>Tracheophyta</taxon>
        <taxon>Spermatophyta</taxon>
        <taxon>Magnoliopsida</taxon>
        <taxon>eudicotyledons</taxon>
        <taxon>Gunneridae</taxon>
        <taxon>Pentapetalae</taxon>
        <taxon>rosids</taxon>
        <taxon>fabids</taxon>
        <taxon>Fagales</taxon>
        <taxon>Betulaceae</taxon>
        <taxon>Carpinus</taxon>
    </lineage>
</organism>
<dbReference type="GO" id="GO:0016020">
    <property type="term" value="C:membrane"/>
    <property type="evidence" value="ECO:0007669"/>
    <property type="project" value="InterPro"/>
</dbReference>
<dbReference type="EMBL" id="CM017325">
    <property type="protein sequence ID" value="KAE8056026.1"/>
    <property type="molecule type" value="Genomic_DNA"/>
</dbReference>
<feature type="binding site" evidence="8">
    <location>
        <position position="44"/>
    </location>
    <ligand>
        <name>UDP-alpha-D-glucose</name>
        <dbReference type="ChEBI" id="CHEBI:58885"/>
    </ligand>
</feature>
<dbReference type="Proteomes" id="UP000327013">
    <property type="component" value="Chromosome 5"/>
</dbReference>
<sequence>MSWILDQFPKWLPVNLEAYLDRLALRCDREGEPSQMAAIDIFVSTIDPLKEPPLVTASTVLSILAVDYPVDKVSCYDLDDGVAMLTFEALSETSEFARKWREYEDFKVRINGLVAKAEKVLDEGWFMQDGTPWLRNRTRDHPEMIQVFLGPSGGLDSEGNELSRLVYVSREKHPSFQHHKKGGAINALALREAVCFLMDHNLGKSVFYVQFPQI</sequence>
<evidence type="ECO:0000256" key="4">
    <source>
        <dbReference type="ARBA" id="ARBA00022692"/>
    </source>
</evidence>
<feature type="binding site" evidence="8">
    <location>
        <position position="50"/>
    </location>
    <ligand>
        <name>UDP-alpha-D-glucose</name>
        <dbReference type="ChEBI" id="CHEBI:58885"/>
    </ligand>
</feature>
<keyword evidence="5" id="KW-1133">Transmembrane helix</keyword>
<evidence type="ECO:0000256" key="3">
    <source>
        <dbReference type="ARBA" id="ARBA00022679"/>
    </source>
</evidence>
<evidence type="ECO:0000256" key="6">
    <source>
        <dbReference type="ARBA" id="ARBA00023136"/>
    </source>
</evidence>
<keyword evidence="7" id="KW-0961">Cell wall biogenesis/degradation</keyword>
<accession>A0A5N6R565</accession>
<feature type="binding site" evidence="8">
    <location>
        <position position="180"/>
    </location>
    <ligand>
        <name>UDP-alpha-D-glucose</name>
        <dbReference type="ChEBI" id="CHEBI:58885"/>
    </ligand>
</feature>
<dbReference type="OrthoDB" id="72851at2759"/>
<keyword evidence="4" id="KW-0812">Transmembrane</keyword>
<evidence type="ECO:0008006" key="11">
    <source>
        <dbReference type="Google" id="ProtNLM"/>
    </source>
</evidence>
<evidence type="ECO:0000313" key="9">
    <source>
        <dbReference type="EMBL" id="KAE8056026.1"/>
    </source>
</evidence>
<dbReference type="GO" id="GO:0071555">
    <property type="term" value="P:cell wall organization"/>
    <property type="evidence" value="ECO:0007669"/>
    <property type="project" value="UniProtKB-KW"/>
</dbReference>
<evidence type="ECO:0000256" key="8">
    <source>
        <dbReference type="PIRSR" id="PIRSR605150-2"/>
    </source>
</evidence>
<evidence type="ECO:0000256" key="7">
    <source>
        <dbReference type="ARBA" id="ARBA00023316"/>
    </source>
</evidence>
<keyword evidence="10" id="KW-1185">Reference proteome</keyword>
<feature type="binding site" evidence="8">
    <location>
        <position position="51"/>
    </location>
    <ligand>
        <name>UDP-alpha-D-glucose</name>
        <dbReference type="ChEBI" id="CHEBI:58885"/>
    </ligand>
</feature>
<comment type="subcellular location">
    <subcellularLocation>
        <location evidence="1">Endomembrane system</location>
    </subcellularLocation>
</comment>
<feature type="binding site" evidence="8">
    <location>
        <position position="80"/>
    </location>
    <ligand>
        <name>UDP-alpha-D-glucose</name>
        <dbReference type="ChEBI" id="CHEBI:58885"/>
    </ligand>
</feature>
<evidence type="ECO:0000313" key="10">
    <source>
        <dbReference type="Proteomes" id="UP000327013"/>
    </source>
</evidence>
<dbReference type="GO" id="GO:0016760">
    <property type="term" value="F:cellulose synthase (UDP-forming) activity"/>
    <property type="evidence" value="ECO:0007669"/>
    <property type="project" value="InterPro"/>
</dbReference>
<dbReference type="Pfam" id="PF03552">
    <property type="entry name" value="Cellulose_synt"/>
    <property type="match status" value="2"/>
</dbReference>
<keyword evidence="2" id="KW-0328">Glycosyltransferase</keyword>
<dbReference type="GO" id="GO:0030244">
    <property type="term" value="P:cellulose biosynthetic process"/>
    <property type="evidence" value="ECO:0007669"/>
    <property type="project" value="InterPro"/>
</dbReference>
<proteinExistence type="predicted"/>